<dbReference type="RefSeq" id="WP_249312987.1">
    <property type="nucleotide sequence ID" value="NZ_JACRSU010000003.1"/>
</dbReference>
<keyword evidence="8" id="KW-1185">Reference proteome</keyword>
<dbReference type="EMBL" id="JACRSU010000003">
    <property type="protein sequence ID" value="MBC8541119.1"/>
    <property type="molecule type" value="Genomic_DNA"/>
</dbReference>
<dbReference type="InterPro" id="IPR035965">
    <property type="entry name" value="PAS-like_dom_sf"/>
</dbReference>
<dbReference type="GO" id="GO:0006355">
    <property type="term" value="P:regulation of DNA-templated transcription"/>
    <property type="evidence" value="ECO:0007669"/>
    <property type="project" value="InterPro"/>
</dbReference>
<proteinExistence type="predicted"/>
<reference evidence="7" key="1">
    <citation type="submission" date="2020-08" db="EMBL/GenBank/DDBJ databases">
        <title>Genome public.</title>
        <authorList>
            <person name="Liu C."/>
            <person name="Sun Q."/>
        </authorList>
    </citation>
    <scope>NUCLEOTIDE SEQUENCE</scope>
    <source>
        <strain evidence="7">H8</strain>
    </source>
</reference>
<dbReference type="SUPFAM" id="SSF53920">
    <property type="entry name" value="Fe-only hydrogenase"/>
    <property type="match status" value="1"/>
</dbReference>
<dbReference type="InterPro" id="IPR013767">
    <property type="entry name" value="PAS_fold"/>
</dbReference>
<dbReference type="Pfam" id="PF00989">
    <property type="entry name" value="PAS"/>
    <property type="match status" value="1"/>
</dbReference>
<evidence type="ECO:0000259" key="5">
    <source>
        <dbReference type="PROSITE" id="PS51379"/>
    </source>
</evidence>
<dbReference type="InterPro" id="IPR050340">
    <property type="entry name" value="Cytosolic_Fe-S_CAF"/>
</dbReference>
<keyword evidence="1" id="KW-0004">4Fe-4S</keyword>
<gene>
    <name evidence="7" type="ORF">H8698_09055</name>
</gene>
<evidence type="ECO:0000256" key="3">
    <source>
        <dbReference type="ARBA" id="ARBA00023004"/>
    </source>
</evidence>
<dbReference type="Pfam" id="PF02906">
    <property type="entry name" value="Fe_hyd_lg_C"/>
    <property type="match status" value="1"/>
</dbReference>
<protein>
    <submittedName>
        <fullName evidence="7">4Fe-4S binding protein</fullName>
    </submittedName>
</protein>
<organism evidence="7 8">
    <name type="scientific">Congzhengia minquanensis</name>
    <dbReference type="NCBI Taxonomy" id="2763657"/>
    <lineage>
        <taxon>Bacteria</taxon>
        <taxon>Bacillati</taxon>
        <taxon>Bacillota</taxon>
        <taxon>Clostridia</taxon>
        <taxon>Eubacteriales</taxon>
        <taxon>Oscillospiraceae</taxon>
        <taxon>Congzhengia</taxon>
    </lineage>
</organism>
<dbReference type="Gene3D" id="3.30.70.20">
    <property type="match status" value="1"/>
</dbReference>
<dbReference type="InterPro" id="IPR017900">
    <property type="entry name" value="4Fe4S_Fe_S_CS"/>
</dbReference>
<dbReference type="Gene3D" id="1.10.15.40">
    <property type="entry name" value="Electron transport complex subunit B, putative Fe-S cluster"/>
    <property type="match status" value="1"/>
</dbReference>
<dbReference type="InterPro" id="IPR004108">
    <property type="entry name" value="Fe_hydrogenase_lsu_C"/>
</dbReference>
<evidence type="ECO:0000259" key="6">
    <source>
        <dbReference type="PROSITE" id="PS51656"/>
    </source>
</evidence>
<dbReference type="AlphaFoldDB" id="A0A926DNU6"/>
<evidence type="ECO:0000313" key="7">
    <source>
        <dbReference type="EMBL" id="MBC8541119.1"/>
    </source>
</evidence>
<dbReference type="Gene3D" id="3.30.450.20">
    <property type="entry name" value="PAS domain"/>
    <property type="match status" value="1"/>
</dbReference>
<name>A0A926DNU6_9FIRM</name>
<feature type="domain" description="4Fe-4S" evidence="6">
    <location>
        <begin position="344"/>
        <end position="405"/>
    </location>
</feature>
<dbReference type="InterPro" id="IPR007202">
    <property type="entry name" value="4Fe-4S_dom"/>
</dbReference>
<dbReference type="InterPro" id="IPR000014">
    <property type="entry name" value="PAS"/>
</dbReference>
<dbReference type="GO" id="GO:0046872">
    <property type="term" value="F:metal ion binding"/>
    <property type="evidence" value="ECO:0007669"/>
    <property type="project" value="UniProtKB-KW"/>
</dbReference>
<evidence type="ECO:0000256" key="1">
    <source>
        <dbReference type="ARBA" id="ARBA00022485"/>
    </source>
</evidence>
<dbReference type="Pfam" id="PF00037">
    <property type="entry name" value="Fer4"/>
    <property type="match status" value="1"/>
</dbReference>
<keyword evidence="4" id="KW-0411">Iron-sulfur</keyword>
<accession>A0A926DNU6</accession>
<dbReference type="CDD" id="cd00130">
    <property type="entry name" value="PAS"/>
    <property type="match status" value="1"/>
</dbReference>
<dbReference type="GO" id="GO:0051539">
    <property type="term" value="F:4 iron, 4 sulfur cluster binding"/>
    <property type="evidence" value="ECO:0007669"/>
    <property type="project" value="UniProtKB-KW"/>
</dbReference>
<feature type="domain" description="4Fe-4S ferredoxin-type" evidence="5">
    <location>
        <begin position="32"/>
        <end position="61"/>
    </location>
</feature>
<keyword evidence="3" id="KW-0408">Iron</keyword>
<evidence type="ECO:0000256" key="2">
    <source>
        <dbReference type="ARBA" id="ARBA00022723"/>
    </source>
</evidence>
<dbReference type="PROSITE" id="PS00198">
    <property type="entry name" value="4FE4S_FER_1"/>
    <property type="match status" value="1"/>
</dbReference>
<dbReference type="Proteomes" id="UP000611762">
    <property type="component" value="Unassembled WGS sequence"/>
</dbReference>
<dbReference type="PANTHER" id="PTHR11615">
    <property type="entry name" value="NITRATE, FORMATE, IRON DEHYDROGENASE"/>
    <property type="match status" value="1"/>
</dbReference>
<dbReference type="SMART" id="SM00091">
    <property type="entry name" value="PAS"/>
    <property type="match status" value="1"/>
</dbReference>
<comment type="caution">
    <text evidence="7">The sequence shown here is derived from an EMBL/GenBank/DDBJ whole genome shotgun (WGS) entry which is preliminary data.</text>
</comment>
<dbReference type="Gene3D" id="3.40.950.10">
    <property type="entry name" value="Fe-only Hydrogenase (Larger Subunit), Chain L, domain 3"/>
    <property type="match status" value="1"/>
</dbReference>
<dbReference type="PROSITE" id="PS51656">
    <property type="entry name" value="4FE4S"/>
    <property type="match status" value="1"/>
</dbReference>
<sequence length="558" mass="61751">MAECLETKKSNCKNCYKCIRHCPVKSLKFTAGQAHIIRDECVLCGECYVVCPQNAKQIRNDVDQVKSLIAAGDEVYVSLAPSYTAWFQSCTAKDVENALSKLGFRGVFETAIGAQIVSKQYENIINKGEKRIVISSCCHTVNTLIERHFEKALPYLANVVTPMHAHGKMLKKKHPGCKVVFVGPCISKKAEAEKYPGAVDAVLTFDELDGWLESENISVVPSHSELTKNRTNAYPTSGGILRSMNLDKEFDYVVVDGMEACISALRDIDNDKLSNCFIEMSACSGSCVGGPVMKKKNRNPIMDLLSVNKGYGEGLYETPAADSLTTDRAFAFEGSTKPMPGSTAIDEILRKMGKTSKDKELNCGSCGYDTCRDKAVAVFMGKADLSMCLPFLKEKAESFSDTIIHNTPNGIMVLDCDLNVQQINTAARKILNLSSASDVLGSPVVRILDPTDYVLALSNEKNVYDKRKYLAEYQKYVEETIVYDKEYRIIMVLMKDISAEEQMKISKDNQCKAAVEITDRVVEKQMRVVQEIASLLGETTAETKIALTKLKETLTDDE</sequence>
<dbReference type="InterPro" id="IPR017896">
    <property type="entry name" value="4Fe4S_Fe-S-bd"/>
</dbReference>
<dbReference type="SUPFAM" id="SSF55785">
    <property type="entry name" value="PYP-like sensor domain (PAS domain)"/>
    <property type="match status" value="1"/>
</dbReference>
<dbReference type="PROSITE" id="PS51379">
    <property type="entry name" value="4FE4S_FER_2"/>
    <property type="match status" value="1"/>
</dbReference>
<dbReference type="SUPFAM" id="SSF54862">
    <property type="entry name" value="4Fe-4S ferredoxins"/>
    <property type="match status" value="1"/>
</dbReference>
<dbReference type="Pfam" id="PF04060">
    <property type="entry name" value="FeS"/>
    <property type="match status" value="1"/>
</dbReference>
<evidence type="ECO:0000313" key="8">
    <source>
        <dbReference type="Proteomes" id="UP000611762"/>
    </source>
</evidence>
<dbReference type="InterPro" id="IPR009016">
    <property type="entry name" value="Fe_hydrogenase"/>
</dbReference>
<keyword evidence="2" id="KW-0479">Metal-binding</keyword>
<evidence type="ECO:0000256" key="4">
    <source>
        <dbReference type="ARBA" id="ARBA00023014"/>
    </source>
</evidence>